<dbReference type="EMBL" id="AORC01000002">
    <property type="protein sequence ID" value="EYT51289.1"/>
    <property type="molecule type" value="Genomic_DNA"/>
</dbReference>
<keyword evidence="6" id="KW-1185">Reference proteome</keyword>
<keyword evidence="1" id="KW-0732">Signal</keyword>
<dbReference type="RefSeq" id="WP_017824689.1">
    <property type="nucleotide sequence ID" value="NZ_KB403091.1"/>
</dbReference>
<dbReference type="InterPro" id="IPR029051">
    <property type="entry name" value="DUF4352"/>
</dbReference>
<reference evidence="5 6" key="1">
    <citation type="journal article" date="2013" name="Genome Announc.">
        <title>Draft genome sequence of an Actinobacterium, Brachybacterium muris strain UCD-AY4.</title>
        <authorList>
            <person name="Lo J.R."/>
            <person name="Lang J.M."/>
            <person name="Darling A.E."/>
            <person name="Eisen J.A."/>
            <person name="Coil D.A."/>
        </authorList>
    </citation>
    <scope>NUCLEOTIDE SEQUENCE [LARGE SCALE GENOMIC DNA]</scope>
    <source>
        <strain evidence="5 6">UCD-AY4</strain>
    </source>
</reference>
<dbReference type="HOGENOM" id="CLU_1044561_0_0_11"/>
<protein>
    <recommendedName>
        <fullName evidence="4">DUF4352 domain-containing protein</fullName>
    </recommendedName>
</protein>
<dbReference type="Proteomes" id="UP000019754">
    <property type="component" value="Unassembled WGS sequence"/>
</dbReference>
<feature type="compositionally biased region" description="Polar residues" evidence="2">
    <location>
        <begin position="154"/>
        <end position="164"/>
    </location>
</feature>
<organism evidence="5 6">
    <name type="scientific">Brachybacterium muris UCD-AY4</name>
    <dbReference type="NCBI Taxonomy" id="1249481"/>
    <lineage>
        <taxon>Bacteria</taxon>
        <taxon>Bacillati</taxon>
        <taxon>Actinomycetota</taxon>
        <taxon>Actinomycetes</taxon>
        <taxon>Micrococcales</taxon>
        <taxon>Dermabacteraceae</taxon>
        <taxon>Brachybacterium</taxon>
    </lineage>
</organism>
<sequence>MATDHEGPGPHEPAGPEGPDRPDSPVEDSPPAEVTGLHPSTGVPTGTAPRAVLRPVPEGFPTPPPRPARPNRRPALPAPEPPPAPRRSGTVIAVAVGAALVLLLGIAGAVLAMRALTGGPPGGAAPAVTSAPQAPEASTETGATEDESAVEPDQNPSGALSSGTVLGDVTVSVVSTEVGVASVGDDTAVVEPRGQFVTVVLELTNDSDQALSLGDRGQVQLQTSDGALYYPDPDASAALDAPTAPDGEVPAGGTGRVHAVFDIPADAEPQTLHIDLTEYGGAGPVPWAG</sequence>
<keyword evidence="3" id="KW-1133">Transmembrane helix</keyword>
<proteinExistence type="predicted"/>
<comment type="caution">
    <text evidence="5">The sequence shown here is derived from an EMBL/GenBank/DDBJ whole genome shotgun (WGS) entry which is preliminary data.</text>
</comment>
<dbReference type="Gene3D" id="2.60.40.1240">
    <property type="match status" value="1"/>
</dbReference>
<dbReference type="Pfam" id="PF11611">
    <property type="entry name" value="DUF4352"/>
    <property type="match status" value="1"/>
</dbReference>
<evidence type="ECO:0000256" key="2">
    <source>
        <dbReference type="SAM" id="MobiDB-lite"/>
    </source>
</evidence>
<dbReference type="InterPro" id="IPR029050">
    <property type="entry name" value="Immunoprotect_excell_Ig-like"/>
</dbReference>
<feature type="compositionally biased region" description="Pro residues" evidence="2">
    <location>
        <begin position="58"/>
        <end position="68"/>
    </location>
</feature>
<name>A0A022KZQ7_9MICO</name>
<feature type="domain" description="DUF4352" evidence="4">
    <location>
        <begin position="170"/>
        <end position="275"/>
    </location>
</feature>
<keyword evidence="3" id="KW-0812">Transmembrane</keyword>
<gene>
    <name evidence="5" type="ORF">D641_0101965</name>
</gene>
<feature type="transmembrane region" description="Helical" evidence="3">
    <location>
        <begin position="91"/>
        <end position="112"/>
    </location>
</feature>
<evidence type="ECO:0000313" key="6">
    <source>
        <dbReference type="Proteomes" id="UP000019754"/>
    </source>
</evidence>
<evidence type="ECO:0000313" key="5">
    <source>
        <dbReference type="EMBL" id="EYT51289.1"/>
    </source>
</evidence>
<dbReference type="OrthoDB" id="4794439at2"/>
<evidence type="ECO:0000256" key="3">
    <source>
        <dbReference type="SAM" id="Phobius"/>
    </source>
</evidence>
<dbReference type="AlphaFoldDB" id="A0A022KZQ7"/>
<evidence type="ECO:0000256" key="1">
    <source>
        <dbReference type="ARBA" id="ARBA00022729"/>
    </source>
</evidence>
<dbReference type="STRING" id="1249481.D641_0101965"/>
<feature type="region of interest" description="Disordered" evidence="2">
    <location>
        <begin position="1"/>
        <end position="86"/>
    </location>
</feature>
<feature type="compositionally biased region" description="Pro residues" evidence="2">
    <location>
        <begin position="76"/>
        <end position="85"/>
    </location>
</feature>
<feature type="region of interest" description="Disordered" evidence="2">
    <location>
        <begin position="121"/>
        <end position="164"/>
    </location>
</feature>
<feature type="compositionally biased region" description="Polar residues" evidence="2">
    <location>
        <begin position="130"/>
        <end position="142"/>
    </location>
</feature>
<keyword evidence="3" id="KW-0472">Membrane</keyword>
<accession>A0A022KZQ7</accession>
<evidence type="ECO:0000259" key="4">
    <source>
        <dbReference type="Pfam" id="PF11611"/>
    </source>
</evidence>